<gene>
    <name evidence="1" type="primary">WBGene00104193</name>
</gene>
<sequence>MQLRKDPCGIFCVILIYASLVYADYALSRWMILPTFSEGVWAPLHIMIFNLIIFLVILSHARTMLADPGIVPLNKTSSVHLFPLPQLYYYLNLFSDDKCRRSAPEYSDDESGSDNEIFLRPEEFVGEDWSVCTRVIIHSWIKHSDHGETGLKGPRGQNGHHIKLSAIFNDETAIESVQRRNVRSRSRRNKRISKINLLRGICGNGPIWTWFLPCASSISEREVVHFPSAPTHYN</sequence>
<evidence type="ECO:0000313" key="2">
    <source>
        <dbReference type="Proteomes" id="UP000005239"/>
    </source>
</evidence>
<accession>A0A2A6CGV8</accession>
<evidence type="ECO:0000313" key="1">
    <source>
        <dbReference type="EnsemblMetazoa" id="PPA14639.1"/>
    </source>
</evidence>
<proteinExistence type="predicted"/>
<accession>A0A8R1U9P7</accession>
<organism evidence="1 2">
    <name type="scientific">Pristionchus pacificus</name>
    <name type="common">Parasitic nematode worm</name>
    <dbReference type="NCBI Taxonomy" id="54126"/>
    <lineage>
        <taxon>Eukaryota</taxon>
        <taxon>Metazoa</taxon>
        <taxon>Ecdysozoa</taxon>
        <taxon>Nematoda</taxon>
        <taxon>Chromadorea</taxon>
        <taxon>Rhabditida</taxon>
        <taxon>Rhabditina</taxon>
        <taxon>Diplogasteromorpha</taxon>
        <taxon>Diplogasteroidea</taxon>
        <taxon>Neodiplogasteridae</taxon>
        <taxon>Pristionchus</taxon>
    </lineage>
</organism>
<dbReference type="EnsemblMetazoa" id="PPA14639.1">
    <property type="protein sequence ID" value="PPA14639.1"/>
    <property type="gene ID" value="WBGene00104193"/>
</dbReference>
<keyword evidence="2" id="KW-1185">Reference proteome</keyword>
<name>A0A2A6CGV8_PRIPA</name>
<reference evidence="1" key="2">
    <citation type="submission" date="2022-06" db="UniProtKB">
        <authorList>
            <consortium name="EnsemblMetazoa"/>
        </authorList>
    </citation>
    <scope>IDENTIFICATION</scope>
    <source>
        <strain evidence="1">PS312</strain>
    </source>
</reference>
<reference evidence="2" key="1">
    <citation type="journal article" date="2008" name="Nat. Genet.">
        <title>The Pristionchus pacificus genome provides a unique perspective on nematode lifestyle and parasitism.</title>
        <authorList>
            <person name="Dieterich C."/>
            <person name="Clifton S.W."/>
            <person name="Schuster L.N."/>
            <person name="Chinwalla A."/>
            <person name="Delehaunty K."/>
            <person name="Dinkelacker I."/>
            <person name="Fulton L."/>
            <person name="Fulton R."/>
            <person name="Godfrey J."/>
            <person name="Minx P."/>
            <person name="Mitreva M."/>
            <person name="Roeseler W."/>
            <person name="Tian H."/>
            <person name="Witte H."/>
            <person name="Yang S.P."/>
            <person name="Wilson R.K."/>
            <person name="Sommer R.J."/>
        </authorList>
    </citation>
    <scope>NUCLEOTIDE SEQUENCE [LARGE SCALE GENOMIC DNA]</scope>
    <source>
        <strain evidence="2">PS312</strain>
    </source>
</reference>
<dbReference type="AlphaFoldDB" id="A0A2A6CGV8"/>
<dbReference type="Proteomes" id="UP000005239">
    <property type="component" value="Unassembled WGS sequence"/>
</dbReference>
<protein>
    <submittedName>
        <fullName evidence="1">Uncharacterized protein</fullName>
    </submittedName>
</protein>